<accession>A0A0A7EE73</accession>
<evidence type="ECO:0008006" key="5">
    <source>
        <dbReference type="Google" id="ProtNLM"/>
    </source>
</evidence>
<dbReference type="SUPFAM" id="SSF53756">
    <property type="entry name" value="UDP-Glycosyltransferase/glycogen phosphorylase"/>
    <property type="match status" value="1"/>
</dbReference>
<evidence type="ECO:0000256" key="1">
    <source>
        <dbReference type="ARBA" id="ARBA00022676"/>
    </source>
</evidence>
<dbReference type="AlphaFoldDB" id="A0A0A7EE73"/>
<organism evidence="3 4">
    <name type="scientific">Pseudoalteromonas piratica</name>
    <dbReference type="NCBI Taxonomy" id="1348114"/>
    <lineage>
        <taxon>Bacteria</taxon>
        <taxon>Pseudomonadati</taxon>
        <taxon>Pseudomonadota</taxon>
        <taxon>Gammaproteobacteria</taxon>
        <taxon>Alteromonadales</taxon>
        <taxon>Pseudoalteromonadaceae</taxon>
        <taxon>Pseudoalteromonas</taxon>
    </lineage>
</organism>
<name>A0A0A7EE73_9GAMM</name>
<gene>
    <name evidence="3" type="ORF">OM33_06535</name>
</gene>
<keyword evidence="4" id="KW-1185">Reference proteome</keyword>
<dbReference type="KEGG" id="pseo:OM33_06535"/>
<dbReference type="OrthoDB" id="7051822at2"/>
<evidence type="ECO:0000313" key="4">
    <source>
        <dbReference type="Proteomes" id="UP000030341"/>
    </source>
</evidence>
<dbReference type="EMBL" id="CP009888">
    <property type="protein sequence ID" value="AIY64843.1"/>
    <property type="molecule type" value="Genomic_DNA"/>
</dbReference>
<dbReference type="GO" id="GO:0008713">
    <property type="term" value="F:ADP-heptose-lipopolysaccharide heptosyltransferase activity"/>
    <property type="evidence" value="ECO:0007669"/>
    <property type="project" value="TreeGrafter"/>
</dbReference>
<evidence type="ECO:0000256" key="2">
    <source>
        <dbReference type="ARBA" id="ARBA00022679"/>
    </source>
</evidence>
<dbReference type="RefSeq" id="WP_038640184.1">
    <property type="nucleotide sequence ID" value="NZ_CP009888.1"/>
</dbReference>
<dbReference type="InterPro" id="IPR002201">
    <property type="entry name" value="Glyco_trans_9"/>
</dbReference>
<sequence>MHYTEQSDKLNTHTPELTLTNKSKILYMTHLALGDYVYQGAFLKALADAYSGLQIDVWIDDCRSNQKSWHSGRNSTLQQWLTKESHLNTIYPIADSEKHRNALILQAQKEQYDAIVFVATTRAPAYLKVAQAINPNAQIAGTKPKDFLSRFLYREQLKSLDVAIDTQTLNKCQHISDFYNQIFSRLFSVSLDEQTRSREIILTNAQNENCKRQIALWRKQFGLNQGKTVFINHISTSEKRDWQNSQLLELTQQLIKQAPNTMFVINTPPHKLEDMVAWCEQHKDVPAIAFSATDDFFELPSTMLACDLVISVETAIMHLASSLSLPQIALIRKSASSWRPLKASKILTGKKRVDNIAASKVVEAANQVLSLGLVRT</sequence>
<reference evidence="3 4" key="1">
    <citation type="submission" date="2014-11" db="EMBL/GenBank/DDBJ databases">
        <title>Complete Genome Sequence of Pseudoalteromonas sp. Strain OCN003 Isolated from Kaneohe Bay, Oahu, Hawaii.</title>
        <authorList>
            <person name="Beurmann S."/>
            <person name="Videau P."/>
            <person name="Ushijima B."/>
            <person name="Smith A.M."/>
            <person name="Aeby G.S."/>
            <person name="Callahan S.M."/>
            <person name="Belcaid M."/>
        </authorList>
    </citation>
    <scope>NUCLEOTIDE SEQUENCE [LARGE SCALE GENOMIC DNA]</scope>
    <source>
        <strain evidence="3 4">OCN003</strain>
    </source>
</reference>
<dbReference type="Proteomes" id="UP000030341">
    <property type="component" value="Chromosome 1"/>
</dbReference>
<keyword evidence="2" id="KW-0808">Transferase</keyword>
<dbReference type="STRING" id="1348114.OM33_06535"/>
<dbReference type="HOGENOM" id="CLU_745756_0_0_6"/>
<evidence type="ECO:0000313" key="3">
    <source>
        <dbReference type="EMBL" id="AIY64843.1"/>
    </source>
</evidence>
<dbReference type="InterPro" id="IPR051199">
    <property type="entry name" value="LPS_LOS_Heptosyltrfase"/>
</dbReference>
<dbReference type="GO" id="GO:0009244">
    <property type="term" value="P:lipopolysaccharide core region biosynthetic process"/>
    <property type="evidence" value="ECO:0007669"/>
    <property type="project" value="TreeGrafter"/>
</dbReference>
<dbReference type="Gene3D" id="3.40.50.2000">
    <property type="entry name" value="Glycogen Phosphorylase B"/>
    <property type="match status" value="1"/>
</dbReference>
<proteinExistence type="predicted"/>
<dbReference type="Pfam" id="PF01075">
    <property type="entry name" value="Glyco_transf_9"/>
    <property type="match status" value="1"/>
</dbReference>
<keyword evidence="1" id="KW-0328">Glycosyltransferase</keyword>
<dbReference type="eggNOG" id="COG0859">
    <property type="taxonomic scope" value="Bacteria"/>
</dbReference>
<dbReference type="GO" id="GO:0005829">
    <property type="term" value="C:cytosol"/>
    <property type="evidence" value="ECO:0007669"/>
    <property type="project" value="TreeGrafter"/>
</dbReference>
<protein>
    <recommendedName>
        <fullName evidence="5">Glycosyl transferase family 9</fullName>
    </recommendedName>
</protein>
<dbReference type="PANTHER" id="PTHR30160">
    <property type="entry name" value="TETRAACYLDISACCHARIDE 4'-KINASE-RELATED"/>
    <property type="match status" value="1"/>
</dbReference>